<proteinExistence type="inferred from homology"/>
<feature type="domain" description="Fe2OG dioxygenase" evidence="4">
    <location>
        <begin position="173"/>
        <end position="273"/>
    </location>
</feature>
<keyword evidence="6" id="KW-1185">Reference proteome</keyword>
<feature type="non-terminal residue" evidence="5">
    <location>
        <position position="324"/>
    </location>
</feature>
<evidence type="ECO:0000313" key="5">
    <source>
        <dbReference type="EMBL" id="KAH9304914.1"/>
    </source>
</evidence>
<dbReference type="Gene3D" id="2.60.120.330">
    <property type="entry name" value="B-lactam Antibiotic, Isopenicillin N Synthase, Chain"/>
    <property type="match status" value="1"/>
</dbReference>
<gene>
    <name evidence="5" type="ORF">KI387_009318</name>
</gene>
<evidence type="ECO:0000256" key="3">
    <source>
        <dbReference type="RuleBase" id="RU003682"/>
    </source>
</evidence>
<comment type="similarity">
    <text evidence="3">Belongs to the iron/ascorbate-dependent oxidoreductase family.</text>
</comment>
<organism evidence="5 6">
    <name type="scientific">Taxus chinensis</name>
    <name type="common">Chinese yew</name>
    <name type="synonym">Taxus wallichiana var. chinensis</name>
    <dbReference type="NCBI Taxonomy" id="29808"/>
    <lineage>
        <taxon>Eukaryota</taxon>
        <taxon>Viridiplantae</taxon>
        <taxon>Streptophyta</taxon>
        <taxon>Embryophyta</taxon>
        <taxon>Tracheophyta</taxon>
        <taxon>Spermatophyta</taxon>
        <taxon>Pinopsida</taxon>
        <taxon>Pinidae</taxon>
        <taxon>Conifers II</taxon>
        <taxon>Cupressales</taxon>
        <taxon>Taxaceae</taxon>
        <taxon>Taxus</taxon>
    </lineage>
</organism>
<protein>
    <recommendedName>
        <fullName evidence="4">Fe2OG dioxygenase domain-containing protein</fullName>
    </recommendedName>
</protein>
<dbReference type="OMA" id="SLARDMF"/>
<dbReference type="SUPFAM" id="SSF51197">
    <property type="entry name" value="Clavaminate synthase-like"/>
    <property type="match status" value="1"/>
</dbReference>
<dbReference type="InterPro" id="IPR005123">
    <property type="entry name" value="Oxoglu/Fe-dep_dioxygenase_dom"/>
</dbReference>
<dbReference type="GO" id="GO:0046872">
    <property type="term" value="F:metal ion binding"/>
    <property type="evidence" value="ECO:0007669"/>
    <property type="project" value="UniProtKB-KW"/>
</dbReference>
<dbReference type="InterPro" id="IPR027443">
    <property type="entry name" value="IPNS-like_sf"/>
</dbReference>
<sequence length="324" mass="37374">FREKTMSSPDLPVIDLSILPSNFTPQDVPKNLLATFRETCESVGFFRLINHGIPQTLIEKAESTARNFFAMPTEMKERALYPTFYRGFIRSQIHPYNGEPTPESVLFPNVLRSEIIPEITSKIWPEGNPEFLYCQTLETIESYARKALELSNRIIKLCIISLGVDSADYLNFPFDECEGWLGLNNYSPKGKQMAYRAHTDITCVTVLHQDNVGGLEVLKDGQWCPVAPQKDSLVINIGDILQMWSNYRCRSSEHRVIYGQEKSRISIGFFYVFRRDMELRAPKELIDIDHPQKYRPIIFGEFERYERDYGPSLGPPGDFLMQHI</sequence>
<dbReference type="InterPro" id="IPR050231">
    <property type="entry name" value="Iron_ascorbate_oxido_reductase"/>
</dbReference>
<dbReference type="Proteomes" id="UP000824469">
    <property type="component" value="Unassembled WGS sequence"/>
</dbReference>
<dbReference type="EMBL" id="JAHRHJ020000008">
    <property type="protein sequence ID" value="KAH9304914.1"/>
    <property type="molecule type" value="Genomic_DNA"/>
</dbReference>
<accession>A0AA38FG20</accession>
<evidence type="ECO:0000256" key="2">
    <source>
        <dbReference type="ARBA" id="ARBA00023004"/>
    </source>
</evidence>
<keyword evidence="1 3" id="KW-0479">Metal-binding</keyword>
<dbReference type="GO" id="GO:0016491">
    <property type="term" value="F:oxidoreductase activity"/>
    <property type="evidence" value="ECO:0007669"/>
    <property type="project" value="UniProtKB-KW"/>
</dbReference>
<reference evidence="5 6" key="1">
    <citation type="journal article" date="2021" name="Nat. Plants">
        <title>The Taxus genome provides insights into paclitaxel biosynthesis.</title>
        <authorList>
            <person name="Xiong X."/>
            <person name="Gou J."/>
            <person name="Liao Q."/>
            <person name="Li Y."/>
            <person name="Zhou Q."/>
            <person name="Bi G."/>
            <person name="Li C."/>
            <person name="Du R."/>
            <person name="Wang X."/>
            <person name="Sun T."/>
            <person name="Guo L."/>
            <person name="Liang H."/>
            <person name="Lu P."/>
            <person name="Wu Y."/>
            <person name="Zhang Z."/>
            <person name="Ro D.K."/>
            <person name="Shang Y."/>
            <person name="Huang S."/>
            <person name="Yan J."/>
        </authorList>
    </citation>
    <scope>NUCLEOTIDE SEQUENCE [LARGE SCALE GENOMIC DNA]</scope>
    <source>
        <strain evidence="5">Ta-2019</strain>
    </source>
</reference>
<dbReference type="PANTHER" id="PTHR47990">
    <property type="entry name" value="2-OXOGLUTARATE (2OG) AND FE(II)-DEPENDENT OXYGENASE SUPERFAMILY PROTEIN-RELATED"/>
    <property type="match status" value="1"/>
</dbReference>
<dbReference type="InterPro" id="IPR026992">
    <property type="entry name" value="DIOX_N"/>
</dbReference>
<dbReference type="Pfam" id="PF03171">
    <property type="entry name" value="2OG-FeII_Oxy"/>
    <property type="match status" value="1"/>
</dbReference>
<dbReference type="AlphaFoldDB" id="A0AA38FG20"/>
<comment type="caution">
    <text evidence="5">The sequence shown here is derived from an EMBL/GenBank/DDBJ whole genome shotgun (WGS) entry which is preliminary data.</text>
</comment>
<dbReference type="InterPro" id="IPR044861">
    <property type="entry name" value="IPNS-like_FE2OG_OXY"/>
</dbReference>
<name>A0AA38FG20_TAXCH</name>
<evidence type="ECO:0000313" key="6">
    <source>
        <dbReference type="Proteomes" id="UP000824469"/>
    </source>
</evidence>
<keyword evidence="2 3" id="KW-0408">Iron</keyword>
<keyword evidence="3" id="KW-0560">Oxidoreductase</keyword>
<dbReference type="Pfam" id="PF14226">
    <property type="entry name" value="DIOX_N"/>
    <property type="match status" value="1"/>
</dbReference>
<evidence type="ECO:0000259" key="4">
    <source>
        <dbReference type="PROSITE" id="PS51471"/>
    </source>
</evidence>
<dbReference type="PROSITE" id="PS51471">
    <property type="entry name" value="FE2OG_OXY"/>
    <property type="match status" value="1"/>
</dbReference>
<evidence type="ECO:0000256" key="1">
    <source>
        <dbReference type="ARBA" id="ARBA00022723"/>
    </source>
</evidence>